<evidence type="ECO:0000313" key="1">
    <source>
        <dbReference type="EMBL" id="MPC58210.1"/>
    </source>
</evidence>
<sequence length="71" mass="7767">MRLGVAGARRGACREGRQVEGEVWRATLPEPGCSSRPRLPPARRPAVRRLPRAATHLLLLCREGGRQGGSR</sequence>
<dbReference type="AlphaFoldDB" id="A0A5B7GD17"/>
<dbReference type="EMBL" id="VSRR010015466">
    <property type="protein sequence ID" value="MPC58210.1"/>
    <property type="molecule type" value="Genomic_DNA"/>
</dbReference>
<keyword evidence="2" id="KW-1185">Reference proteome</keyword>
<name>A0A5B7GD17_PORTR</name>
<protein>
    <submittedName>
        <fullName evidence="1">Uncharacterized protein</fullName>
    </submittedName>
</protein>
<accession>A0A5B7GD17</accession>
<evidence type="ECO:0000313" key="2">
    <source>
        <dbReference type="Proteomes" id="UP000324222"/>
    </source>
</evidence>
<comment type="caution">
    <text evidence="1">The sequence shown here is derived from an EMBL/GenBank/DDBJ whole genome shotgun (WGS) entry which is preliminary data.</text>
</comment>
<organism evidence="1 2">
    <name type="scientific">Portunus trituberculatus</name>
    <name type="common">Swimming crab</name>
    <name type="synonym">Neptunus trituberculatus</name>
    <dbReference type="NCBI Taxonomy" id="210409"/>
    <lineage>
        <taxon>Eukaryota</taxon>
        <taxon>Metazoa</taxon>
        <taxon>Ecdysozoa</taxon>
        <taxon>Arthropoda</taxon>
        <taxon>Crustacea</taxon>
        <taxon>Multicrustacea</taxon>
        <taxon>Malacostraca</taxon>
        <taxon>Eumalacostraca</taxon>
        <taxon>Eucarida</taxon>
        <taxon>Decapoda</taxon>
        <taxon>Pleocyemata</taxon>
        <taxon>Brachyura</taxon>
        <taxon>Eubrachyura</taxon>
        <taxon>Portunoidea</taxon>
        <taxon>Portunidae</taxon>
        <taxon>Portuninae</taxon>
        <taxon>Portunus</taxon>
    </lineage>
</organism>
<proteinExistence type="predicted"/>
<dbReference type="Proteomes" id="UP000324222">
    <property type="component" value="Unassembled WGS sequence"/>
</dbReference>
<reference evidence="1 2" key="1">
    <citation type="submission" date="2019-05" db="EMBL/GenBank/DDBJ databases">
        <title>Another draft genome of Portunus trituberculatus and its Hox gene families provides insights of decapod evolution.</title>
        <authorList>
            <person name="Jeong J.-H."/>
            <person name="Song I."/>
            <person name="Kim S."/>
            <person name="Choi T."/>
            <person name="Kim D."/>
            <person name="Ryu S."/>
            <person name="Kim W."/>
        </authorList>
    </citation>
    <scope>NUCLEOTIDE SEQUENCE [LARGE SCALE GENOMIC DNA]</scope>
    <source>
        <tissue evidence="1">Muscle</tissue>
    </source>
</reference>
<gene>
    <name evidence="1" type="ORF">E2C01_052206</name>
</gene>